<dbReference type="PANTHER" id="PTHR24637">
    <property type="entry name" value="COLLAGEN"/>
    <property type="match status" value="1"/>
</dbReference>
<feature type="compositionally biased region" description="Pro residues" evidence="2">
    <location>
        <begin position="141"/>
        <end position="150"/>
    </location>
</feature>
<feature type="compositionally biased region" description="Low complexity" evidence="2">
    <location>
        <begin position="104"/>
        <end position="114"/>
    </location>
</feature>
<feature type="compositionally biased region" description="Pro residues" evidence="2">
    <location>
        <begin position="173"/>
        <end position="182"/>
    </location>
</feature>
<feature type="compositionally biased region" description="Pro residues" evidence="2">
    <location>
        <begin position="208"/>
        <end position="222"/>
    </location>
</feature>
<evidence type="ECO:0000256" key="2">
    <source>
        <dbReference type="SAM" id="MobiDB-lite"/>
    </source>
</evidence>
<dbReference type="SMART" id="SM01088">
    <property type="entry name" value="Col_cuticle_N"/>
    <property type="match status" value="1"/>
</dbReference>
<keyword evidence="6" id="KW-1185">Reference proteome</keyword>
<evidence type="ECO:0000256" key="1">
    <source>
        <dbReference type="ARBA" id="ARBA00022737"/>
    </source>
</evidence>
<gene>
    <name evidence="5" type="ORF">DICVIV_04403</name>
</gene>
<dbReference type="STRING" id="29172.A0A0D8Y4H2"/>
<dbReference type="Pfam" id="PF01484">
    <property type="entry name" value="Col_cuticle_N"/>
    <property type="match status" value="1"/>
</dbReference>
<accession>A0A0D8Y4H2</accession>
<evidence type="ECO:0000256" key="3">
    <source>
        <dbReference type="SAM" id="Phobius"/>
    </source>
</evidence>
<keyword evidence="3" id="KW-0472">Membrane</keyword>
<protein>
    <submittedName>
        <fullName evidence="5">Nematode cuticle collagen domain protein</fullName>
    </submittedName>
</protein>
<dbReference type="Gene3D" id="1.20.5.320">
    <property type="entry name" value="6-Phosphogluconate Dehydrogenase, domain 3"/>
    <property type="match status" value="1"/>
</dbReference>
<reference evidence="6" key="2">
    <citation type="journal article" date="2016" name="Sci. Rep.">
        <title>Dictyocaulus viviparus genome, variome and transcriptome elucidate lungworm biology and support future intervention.</title>
        <authorList>
            <person name="McNulty S.N."/>
            <person name="Strube C."/>
            <person name="Rosa B.A."/>
            <person name="Martin J.C."/>
            <person name="Tyagi R."/>
            <person name="Choi Y.J."/>
            <person name="Wang Q."/>
            <person name="Hallsworth Pepin K."/>
            <person name="Zhang X."/>
            <person name="Ozersky P."/>
            <person name="Wilson R.K."/>
            <person name="Sternberg P.W."/>
            <person name="Gasser R.B."/>
            <person name="Mitreva M."/>
        </authorList>
    </citation>
    <scope>NUCLEOTIDE SEQUENCE [LARGE SCALE GENOMIC DNA]</scope>
    <source>
        <strain evidence="6">HannoverDv2000</strain>
    </source>
</reference>
<dbReference type="OrthoDB" id="5872583at2759"/>
<dbReference type="Proteomes" id="UP000053766">
    <property type="component" value="Unassembled WGS sequence"/>
</dbReference>
<keyword evidence="3" id="KW-0812">Transmembrane</keyword>
<feature type="transmembrane region" description="Helical" evidence="3">
    <location>
        <begin position="18"/>
        <end position="41"/>
    </location>
</feature>
<name>A0A0D8Y4H2_DICVI</name>
<organism evidence="5 6">
    <name type="scientific">Dictyocaulus viviparus</name>
    <name type="common">Bovine lungworm</name>
    <dbReference type="NCBI Taxonomy" id="29172"/>
    <lineage>
        <taxon>Eukaryota</taxon>
        <taxon>Metazoa</taxon>
        <taxon>Ecdysozoa</taxon>
        <taxon>Nematoda</taxon>
        <taxon>Chromadorea</taxon>
        <taxon>Rhabditida</taxon>
        <taxon>Rhabditina</taxon>
        <taxon>Rhabditomorpha</taxon>
        <taxon>Strongyloidea</taxon>
        <taxon>Metastrongylidae</taxon>
        <taxon>Dictyocaulus</taxon>
    </lineage>
</organism>
<evidence type="ECO:0000313" key="5">
    <source>
        <dbReference type="EMBL" id="KJH49466.1"/>
    </source>
</evidence>
<dbReference type="InterPro" id="IPR002486">
    <property type="entry name" value="Col_cuticle_N"/>
</dbReference>
<sequence>MTGDEKHWESEALSLRRIAFFGVALSTIATLVCVISVPMLYNYMQHMQSVMQSEVDFCKSRSGNIWREVLAKVSGESTRTRRQAGGGCCGCGVSPQGPPGPPGQDGQPGEDGAPGLPGKNGADGPSATPAPNTEFCFDCPEGPPEPPGNPGPKGASGNPGADGQPGSAGTPGPAGPPGPQGPPGSDGQPGKPGAPGADGQLRDVPGLAGPPGPPGPQGPPGPDGHTGAPGNNEVLLPQFLPHQTHGVSSKYLTFRLNSVFDRLFNLLSATFSPPSSLNYFQYEAPNRVENATSQPMNERSTTFLLLLTMQRNESNIQMIIGVVYF</sequence>
<evidence type="ECO:0000259" key="4">
    <source>
        <dbReference type="SMART" id="SM01088"/>
    </source>
</evidence>
<dbReference type="GO" id="GO:0042302">
    <property type="term" value="F:structural constituent of cuticle"/>
    <property type="evidence" value="ECO:0007669"/>
    <property type="project" value="InterPro"/>
</dbReference>
<evidence type="ECO:0000313" key="6">
    <source>
        <dbReference type="Proteomes" id="UP000053766"/>
    </source>
</evidence>
<proteinExistence type="predicted"/>
<dbReference type="PANTHER" id="PTHR24637:SF310">
    <property type="entry name" value="NEMATODE CUTICLE COLLAGEN N-TERMINAL DOMAIN-CONTAINING PROTEIN"/>
    <property type="match status" value="1"/>
</dbReference>
<dbReference type="GO" id="GO:0005581">
    <property type="term" value="C:collagen trimer"/>
    <property type="evidence" value="ECO:0007669"/>
    <property type="project" value="UniProtKB-KW"/>
</dbReference>
<dbReference type="InterPro" id="IPR008160">
    <property type="entry name" value="Collagen"/>
</dbReference>
<dbReference type="Pfam" id="PF01391">
    <property type="entry name" value="Collagen"/>
    <property type="match status" value="1"/>
</dbReference>
<reference evidence="5 6" key="1">
    <citation type="submission" date="2013-11" db="EMBL/GenBank/DDBJ databases">
        <title>Draft genome of the bovine lungworm Dictyocaulus viviparus.</title>
        <authorList>
            <person name="Mitreva M."/>
        </authorList>
    </citation>
    <scope>NUCLEOTIDE SEQUENCE [LARGE SCALE GENOMIC DNA]</scope>
    <source>
        <strain evidence="5 6">HannoverDv2000</strain>
    </source>
</reference>
<dbReference type="AlphaFoldDB" id="A0A0D8Y4H2"/>
<feature type="domain" description="Nematode cuticle collagen N-terminal" evidence="4">
    <location>
        <begin position="17"/>
        <end position="69"/>
    </location>
</feature>
<dbReference type="EMBL" id="KN716234">
    <property type="protein sequence ID" value="KJH49466.1"/>
    <property type="molecule type" value="Genomic_DNA"/>
</dbReference>
<keyword evidence="3" id="KW-1133">Transmembrane helix</keyword>
<keyword evidence="5" id="KW-0176">Collagen</keyword>
<keyword evidence="1" id="KW-0677">Repeat</keyword>
<feature type="region of interest" description="Disordered" evidence="2">
    <location>
        <begin position="76"/>
        <end position="235"/>
    </location>
</feature>